<dbReference type="InterPro" id="IPR019329">
    <property type="entry name" value="NADH_UbQ_OxRdtase_ESSS_su"/>
</dbReference>
<dbReference type="EMBL" id="FO082261">
    <property type="protein sequence ID" value="CCO20648.1"/>
    <property type="molecule type" value="Genomic_DNA"/>
</dbReference>
<evidence type="ECO:0000313" key="19">
    <source>
        <dbReference type="EMBL" id="CCO20648.1"/>
    </source>
</evidence>
<keyword evidence="20" id="KW-1185">Reference proteome</keyword>
<sequence length="103" mass="11632">MKSSFSSHQNVQRRSYGGATPKGSSYFSEGTQTKRNGLLFGETPPLKGQKRIRESWELPYFVTFFSAGVILCVGLNGKPDTSLVGWAKEEARKRLEKEEEDER</sequence>
<evidence type="ECO:0000256" key="11">
    <source>
        <dbReference type="ARBA" id="ARBA00022989"/>
    </source>
</evidence>
<comment type="function">
    <text evidence="1">Accessory subunit of the mitochondrial membrane respiratory chain NADH dehydrogenase (Complex I), that is believed not to be involved in catalysis. Complex I functions in the transfer of electrons from NADH to the respiratory chain. The immediate electron acceptor for the enzyme is believed to be ubiquinone.</text>
</comment>
<keyword evidence="10" id="KW-0249">Electron transport</keyword>
<dbReference type="AlphaFoldDB" id="K8FDP1"/>
<evidence type="ECO:0000256" key="6">
    <source>
        <dbReference type="ARBA" id="ARBA00022660"/>
    </source>
</evidence>
<comment type="subcellular location">
    <subcellularLocation>
        <location evidence="2">Mitochondrion inner membrane</location>
        <topology evidence="2">Single-pass membrane protein</topology>
    </subcellularLocation>
</comment>
<comment type="similarity">
    <text evidence="3">Belongs to the complex I NDUFB11 subunit family.</text>
</comment>
<feature type="region of interest" description="Disordered" evidence="17">
    <location>
        <begin position="1"/>
        <end position="44"/>
    </location>
</feature>
<evidence type="ECO:0000256" key="15">
    <source>
        <dbReference type="ARBA" id="ARBA00031387"/>
    </source>
</evidence>
<evidence type="ECO:0000256" key="1">
    <source>
        <dbReference type="ARBA" id="ARBA00003195"/>
    </source>
</evidence>
<evidence type="ECO:0000256" key="12">
    <source>
        <dbReference type="ARBA" id="ARBA00023128"/>
    </source>
</evidence>
<evidence type="ECO:0000256" key="10">
    <source>
        <dbReference type="ARBA" id="ARBA00022982"/>
    </source>
</evidence>
<keyword evidence="11 18" id="KW-1133">Transmembrane helix</keyword>
<keyword evidence="5" id="KW-0813">Transport</keyword>
<keyword evidence="9" id="KW-0809">Transit peptide</keyword>
<dbReference type="RefSeq" id="XP_007508157.1">
    <property type="nucleotide sequence ID" value="XM_007508095.1"/>
</dbReference>
<evidence type="ECO:0000256" key="8">
    <source>
        <dbReference type="ARBA" id="ARBA00022792"/>
    </source>
</evidence>
<feature type="transmembrane region" description="Helical" evidence="18">
    <location>
        <begin position="58"/>
        <end position="77"/>
    </location>
</feature>
<feature type="compositionally biased region" description="Polar residues" evidence="17">
    <location>
        <begin position="22"/>
        <end position="35"/>
    </location>
</feature>
<evidence type="ECO:0000256" key="2">
    <source>
        <dbReference type="ARBA" id="ARBA00004434"/>
    </source>
</evidence>
<protein>
    <recommendedName>
        <fullName evidence="4">NADH dehydrogenase [ubiquinone] 1 beta subcomplex subunit 11, mitochondrial</fullName>
    </recommendedName>
    <alternativeName>
        <fullName evidence="15">Complex I-ESSS</fullName>
    </alternativeName>
    <alternativeName>
        <fullName evidence="14">NADH-ubiquinone oxidoreductase ESSS subunit</fullName>
    </alternativeName>
</protein>
<evidence type="ECO:0000256" key="7">
    <source>
        <dbReference type="ARBA" id="ARBA00022692"/>
    </source>
</evidence>
<evidence type="ECO:0000256" key="9">
    <source>
        <dbReference type="ARBA" id="ARBA00022946"/>
    </source>
</evidence>
<keyword evidence="8" id="KW-0999">Mitochondrion inner membrane</keyword>
<dbReference type="PANTHER" id="PTHR40637">
    <property type="entry name" value="ESSS SUBUNIT OF NADH:UBIQUINONE OXIDOREDUCTASE (COMPLEX I) PROTEIN"/>
    <property type="match status" value="1"/>
</dbReference>
<evidence type="ECO:0000256" key="5">
    <source>
        <dbReference type="ARBA" id="ARBA00022448"/>
    </source>
</evidence>
<dbReference type="Pfam" id="PF10183">
    <property type="entry name" value="ESSS"/>
    <property type="match status" value="1"/>
</dbReference>
<evidence type="ECO:0000256" key="18">
    <source>
        <dbReference type="SAM" id="Phobius"/>
    </source>
</evidence>
<keyword evidence="7 18" id="KW-0812">Transmembrane</keyword>
<keyword evidence="12" id="KW-0496">Mitochondrion</keyword>
<dbReference type="GO" id="GO:0005743">
    <property type="term" value="C:mitochondrial inner membrane"/>
    <property type="evidence" value="ECO:0007669"/>
    <property type="project" value="UniProtKB-SubCell"/>
</dbReference>
<evidence type="ECO:0000256" key="16">
    <source>
        <dbReference type="ARBA" id="ARBA00046528"/>
    </source>
</evidence>
<proteinExistence type="inferred from homology"/>
<evidence type="ECO:0000256" key="13">
    <source>
        <dbReference type="ARBA" id="ARBA00023136"/>
    </source>
</evidence>
<dbReference type="OrthoDB" id="2147978at2759"/>
<name>K8FDP1_9CHLO</name>
<dbReference type="STRING" id="41875.K8FDP1"/>
<accession>K8FDP1</accession>
<keyword evidence="13 18" id="KW-0472">Membrane</keyword>
<feature type="compositionally biased region" description="Polar residues" evidence="17">
    <location>
        <begin position="1"/>
        <end position="13"/>
    </location>
</feature>
<evidence type="ECO:0000256" key="14">
    <source>
        <dbReference type="ARBA" id="ARBA00030753"/>
    </source>
</evidence>
<evidence type="ECO:0000256" key="3">
    <source>
        <dbReference type="ARBA" id="ARBA00008915"/>
    </source>
</evidence>
<keyword evidence="6" id="KW-0679">Respiratory chain</keyword>
<organism evidence="19 20">
    <name type="scientific">Bathycoccus prasinos</name>
    <dbReference type="NCBI Taxonomy" id="41875"/>
    <lineage>
        <taxon>Eukaryota</taxon>
        <taxon>Viridiplantae</taxon>
        <taxon>Chlorophyta</taxon>
        <taxon>Mamiellophyceae</taxon>
        <taxon>Mamiellales</taxon>
        <taxon>Bathycoccaceae</taxon>
        <taxon>Bathycoccus</taxon>
    </lineage>
</organism>
<evidence type="ECO:0000256" key="17">
    <source>
        <dbReference type="SAM" id="MobiDB-lite"/>
    </source>
</evidence>
<reference evidence="19 20" key="1">
    <citation type="submission" date="2011-10" db="EMBL/GenBank/DDBJ databases">
        <authorList>
            <person name="Genoscope - CEA"/>
        </authorList>
    </citation>
    <scope>NUCLEOTIDE SEQUENCE [LARGE SCALE GENOMIC DNA]</scope>
    <source>
        <strain evidence="19 20">RCC 1105</strain>
    </source>
</reference>
<dbReference type="PANTHER" id="PTHR40637:SF1">
    <property type="entry name" value="ESSS SUBUNIT OF NADH:UBIQUINONE OXIDOREDUCTASE (COMPLEX I) PROTEIN"/>
    <property type="match status" value="1"/>
</dbReference>
<gene>
    <name evidence="19" type="ordered locus">Bathy18g00330</name>
</gene>
<comment type="subunit">
    <text evidence="16">Complex I is composed of 45 different subunits. Interacts with BCAP31.</text>
</comment>
<dbReference type="KEGG" id="bpg:Bathy18g00330"/>
<dbReference type="GeneID" id="19010830"/>
<evidence type="ECO:0000256" key="4">
    <source>
        <dbReference type="ARBA" id="ARBA00018632"/>
    </source>
</evidence>
<dbReference type="eggNOG" id="ENOG502S12I">
    <property type="taxonomic scope" value="Eukaryota"/>
</dbReference>
<evidence type="ECO:0000313" key="20">
    <source>
        <dbReference type="Proteomes" id="UP000198341"/>
    </source>
</evidence>
<dbReference type="Proteomes" id="UP000198341">
    <property type="component" value="Chromosome 18"/>
</dbReference>